<name>A0A316GY15_9RHOB</name>
<keyword evidence="2 5" id="KW-0812">Transmembrane</keyword>
<feature type="transmembrane region" description="Helical" evidence="5">
    <location>
        <begin position="257"/>
        <end position="278"/>
    </location>
</feature>
<dbReference type="Pfam" id="PF01925">
    <property type="entry name" value="TauE"/>
    <property type="match status" value="1"/>
</dbReference>
<evidence type="ECO:0000256" key="1">
    <source>
        <dbReference type="ARBA" id="ARBA00004141"/>
    </source>
</evidence>
<dbReference type="PANTHER" id="PTHR43483:SF3">
    <property type="entry name" value="MEMBRANE TRANSPORTER PROTEIN HI_0806-RELATED"/>
    <property type="match status" value="1"/>
</dbReference>
<comment type="caution">
    <text evidence="6">The sequence shown here is derived from an EMBL/GenBank/DDBJ whole genome shotgun (WGS) entry which is preliminary data.</text>
</comment>
<organism evidence="6 7">
    <name type="scientific">Roseicyclus mahoneyensis</name>
    <dbReference type="NCBI Taxonomy" id="164332"/>
    <lineage>
        <taxon>Bacteria</taxon>
        <taxon>Pseudomonadati</taxon>
        <taxon>Pseudomonadota</taxon>
        <taxon>Alphaproteobacteria</taxon>
        <taxon>Rhodobacterales</taxon>
        <taxon>Roseobacteraceae</taxon>
        <taxon>Roseicyclus</taxon>
    </lineage>
</organism>
<feature type="transmembrane region" description="Helical" evidence="5">
    <location>
        <begin position="221"/>
        <end position="237"/>
    </location>
</feature>
<feature type="transmembrane region" description="Helical" evidence="5">
    <location>
        <begin position="90"/>
        <end position="109"/>
    </location>
</feature>
<dbReference type="Proteomes" id="UP000245708">
    <property type="component" value="Unassembled WGS sequence"/>
</dbReference>
<proteinExistence type="inferred from homology"/>
<keyword evidence="4 5" id="KW-0472">Membrane</keyword>
<feature type="transmembrane region" description="Helical" evidence="5">
    <location>
        <begin position="12"/>
        <end position="44"/>
    </location>
</feature>
<dbReference type="PANTHER" id="PTHR43483">
    <property type="entry name" value="MEMBRANE TRANSPORTER PROTEIN HI_0806-RELATED"/>
    <property type="match status" value="1"/>
</dbReference>
<feature type="transmembrane region" description="Helical" evidence="5">
    <location>
        <begin position="56"/>
        <end position="78"/>
    </location>
</feature>
<protein>
    <recommendedName>
        <fullName evidence="5">Probable membrane transporter protein</fullName>
    </recommendedName>
</protein>
<evidence type="ECO:0000313" key="6">
    <source>
        <dbReference type="EMBL" id="PWK59983.1"/>
    </source>
</evidence>
<keyword evidence="7" id="KW-1185">Reference proteome</keyword>
<dbReference type="InterPro" id="IPR002781">
    <property type="entry name" value="TM_pro_TauE-like"/>
</dbReference>
<evidence type="ECO:0000256" key="5">
    <source>
        <dbReference type="RuleBase" id="RU363041"/>
    </source>
</evidence>
<dbReference type="RefSeq" id="WP_109669146.1">
    <property type="nucleotide sequence ID" value="NZ_QGGW01000006.1"/>
</dbReference>
<feature type="transmembrane region" description="Helical" evidence="5">
    <location>
        <begin position="188"/>
        <end position="209"/>
    </location>
</feature>
<keyword evidence="3 5" id="KW-1133">Transmembrane helix</keyword>
<feature type="transmembrane region" description="Helical" evidence="5">
    <location>
        <begin position="153"/>
        <end position="176"/>
    </location>
</feature>
<gene>
    <name evidence="6" type="ORF">C7455_106271</name>
</gene>
<comment type="subcellular location">
    <subcellularLocation>
        <location evidence="5">Cell membrane</location>
        <topology evidence="5">Multi-pass membrane protein</topology>
    </subcellularLocation>
    <subcellularLocation>
        <location evidence="1">Membrane</location>
        <topology evidence="1">Multi-pass membrane protein</topology>
    </subcellularLocation>
</comment>
<accession>A0A316GY15</accession>
<comment type="similarity">
    <text evidence="5">Belongs to the 4-toluene sulfonate uptake permease (TSUP) (TC 2.A.102) family.</text>
</comment>
<dbReference type="OrthoDB" id="457670at2"/>
<evidence type="ECO:0000313" key="7">
    <source>
        <dbReference type="Proteomes" id="UP000245708"/>
    </source>
</evidence>
<reference evidence="6 7" key="1">
    <citation type="submission" date="2018-05" db="EMBL/GenBank/DDBJ databases">
        <title>Genomic Encyclopedia of Type Strains, Phase IV (KMG-IV): sequencing the most valuable type-strain genomes for metagenomic binning, comparative biology and taxonomic classification.</title>
        <authorList>
            <person name="Goeker M."/>
        </authorList>
    </citation>
    <scope>NUCLEOTIDE SEQUENCE [LARGE SCALE GENOMIC DNA]</scope>
    <source>
        <strain evidence="6 7">DSM 16097</strain>
    </source>
</reference>
<sequence>MEILSDPATLLTLIGALALAGASIGFLAGLFGVGGGAISVPVFFEIFRVLGYPAEIAMPLAVGTSLAVIIPISVNSALGHRKRGTLDMDTLRIWALPILVGVSLGAVIARFAPPAVFQIVFVIVATINATKLLTGGKGWQLAETLPGRWAMRAAGAVIGLVSAIMGIGGGAVSNLYLTLHGVPIHRAISTSAGVGVLIAIPGTIGYILAGLGQDGLPPTSLGFVSGAAFALTIPTSLLTTRLGVALAHKMSRRSLEIAFGSFLALVALRFVYALVFGAT</sequence>
<evidence type="ECO:0000256" key="2">
    <source>
        <dbReference type="ARBA" id="ARBA00022692"/>
    </source>
</evidence>
<dbReference type="GO" id="GO:0005886">
    <property type="term" value="C:plasma membrane"/>
    <property type="evidence" value="ECO:0007669"/>
    <property type="project" value="UniProtKB-SubCell"/>
</dbReference>
<dbReference type="EMBL" id="QGGW01000006">
    <property type="protein sequence ID" value="PWK59983.1"/>
    <property type="molecule type" value="Genomic_DNA"/>
</dbReference>
<evidence type="ECO:0000256" key="3">
    <source>
        <dbReference type="ARBA" id="ARBA00022989"/>
    </source>
</evidence>
<dbReference type="AlphaFoldDB" id="A0A316GY15"/>
<keyword evidence="5" id="KW-1003">Cell membrane</keyword>
<evidence type="ECO:0000256" key="4">
    <source>
        <dbReference type="ARBA" id="ARBA00023136"/>
    </source>
</evidence>